<proteinExistence type="predicted"/>
<evidence type="ECO:0000313" key="3">
    <source>
        <dbReference type="Proteomes" id="UP000740926"/>
    </source>
</evidence>
<dbReference type="AlphaFoldDB" id="A0A9P6XV98"/>
<keyword evidence="3" id="KW-1185">Reference proteome</keyword>
<comment type="caution">
    <text evidence="2">The sequence shown here is derived from an EMBL/GenBank/DDBJ whole genome shotgun (WGS) entry which is preliminary data.</text>
</comment>
<dbReference type="Proteomes" id="UP000740926">
    <property type="component" value="Unassembled WGS sequence"/>
</dbReference>
<evidence type="ECO:0000256" key="1">
    <source>
        <dbReference type="SAM" id="MobiDB-lite"/>
    </source>
</evidence>
<dbReference type="EMBL" id="JAANIU010009325">
    <property type="protein sequence ID" value="KAG1533349.1"/>
    <property type="molecule type" value="Genomic_DNA"/>
</dbReference>
<gene>
    <name evidence="2" type="ORF">G6F50_015905</name>
</gene>
<accession>A0A9P6XV98</accession>
<organism evidence="2 3">
    <name type="scientific">Rhizopus delemar</name>
    <dbReference type="NCBI Taxonomy" id="936053"/>
    <lineage>
        <taxon>Eukaryota</taxon>
        <taxon>Fungi</taxon>
        <taxon>Fungi incertae sedis</taxon>
        <taxon>Mucoromycota</taxon>
        <taxon>Mucoromycotina</taxon>
        <taxon>Mucoromycetes</taxon>
        <taxon>Mucorales</taxon>
        <taxon>Mucorineae</taxon>
        <taxon>Rhizopodaceae</taxon>
        <taxon>Rhizopus</taxon>
    </lineage>
</organism>
<protein>
    <submittedName>
        <fullName evidence="2">Uncharacterized protein</fullName>
    </submittedName>
</protein>
<reference evidence="2 3" key="1">
    <citation type="journal article" date="2020" name="Microb. Genom.">
        <title>Genetic diversity of clinical and environmental Mucorales isolates obtained from an investigation of mucormycosis cases among solid organ transplant recipients.</title>
        <authorList>
            <person name="Nguyen M.H."/>
            <person name="Kaul D."/>
            <person name="Muto C."/>
            <person name="Cheng S.J."/>
            <person name="Richter R.A."/>
            <person name="Bruno V.M."/>
            <person name="Liu G."/>
            <person name="Beyhan S."/>
            <person name="Sundermann A.J."/>
            <person name="Mounaud S."/>
            <person name="Pasculle A.W."/>
            <person name="Nierman W.C."/>
            <person name="Driscoll E."/>
            <person name="Cumbie R."/>
            <person name="Clancy C.J."/>
            <person name="Dupont C.L."/>
        </authorList>
    </citation>
    <scope>NUCLEOTIDE SEQUENCE [LARGE SCALE GENOMIC DNA]</scope>
    <source>
        <strain evidence="2 3">GL24</strain>
    </source>
</reference>
<sequence>MTALAQHPRRALELLGAGTLDEQRNRGREGEVVYVQAVKTQVVGAAEQEAGLAAVAGQFEATVQARFGHRGEVHRGGDVLQARPAMHVVVHVVAVERAHGAIVAVMLVELAAVPPPAASTAAAAALRNGSPRRRASPDSARCGAPRR</sequence>
<name>A0A9P6XV98_9FUNG</name>
<feature type="region of interest" description="Disordered" evidence="1">
    <location>
        <begin position="124"/>
        <end position="147"/>
    </location>
</feature>
<evidence type="ECO:0000313" key="2">
    <source>
        <dbReference type="EMBL" id="KAG1533349.1"/>
    </source>
</evidence>